<sequence>MACRMIKIGVSLLSTVCGGPMEPSSPKTREQRLAVHDFQAANTNSARDTTTSARIPIFVAAGETVMIGTWGITGSASSGDTYLRLFAPDSTEVAENDDANPEQLGSWLAYTAATSGMYLLQAGCLGNSECSGTIGLSRREALFPATSLSNTNDARLNTFNRQYYFNGGETIRVSTCAATAYGASATGDTFLRIFQQTNGSYTTEVAANDNACGSGGTASEIVYSVPVSGYYQIRVGCAANTACGGTVAVYTE</sequence>
<accession>A0A250J7G4</accession>
<organism evidence="1 2">
    <name type="scientific">Cystobacter fuscus</name>
    <dbReference type="NCBI Taxonomy" id="43"/>
    <lineage>
        <taxon>Bacteria</taxon>
        <taxon>Pseudomonadati</taxon>
        <taxon>Myxococcota</taxon>
        <taxon>Myxococcia</taxon>
        <taxon>Myxococcales</taxon>
        <taxon>Cystobacterineae</taxon>
        <taxon>Archangiaceae</taxon>
        <taxon>Cystobacter</taxon>
    </lineage>
</organism>
<proteinExistence type="predicted"/>
<dbReference type="AlphaFoldDB" id="A0A250J7G4"/>
<protein>
    <submittedName>
        <fullName evidence="1">Trypsin domain protein</fullName>
    </submittedName>
</protein>
<dbReference type="KEGG" id="cfus:CYFUS_004922"/>
<reference evidence="1 2" key="1">
    <citation type="submission" date="2017-06" db="EMBL/GenBank/DDBJ databases">
        <title>Sequencing and comparative analysis of myxobacterial genomes.</title>
        <authorList>
            <person name="Rupp O."/>
            <person name="Goesmann A."/>
            <person name="Sogaard-Andersen L."/>
        </authorList>
    </citation>
    <scope>NUCLEOTIDE SEQUENCE [LARGE SCALE GENOMIC DNA]</scope>
    <source>
        <strain evidence="1 2">DSM 52655</strain>
    </source>
</reference>
<dbReference type="Proteomes" id="UP000217257">
    <property type="component" value="Chromosome"/>
</dbReference>
<evidence type="ECO:0000313" key="2">
    <source>
        <dbReference type="Proteomes" id="UP000217257"/>
    </source>
</evidence>
<dbReference type="EMBL" id="CP022098">
    <property type="protein sequence ID" value="ATB39478.1"/>
    <property type="molecule type" value="Genomic_DNA"/>
</dbReference>
<name>A0A250J7G4_9BACT</name>
<gene>
    <name evidence="1" type="ORF">CYFUS_004922</name>
</gene>
<evidence type="ECO:0000313" key="1">
    <source>
        <dbReference type="EMBL" id="ATB39478.1"/>
    </source>
</evidence>